<gene>
    <name evidence="2" type="ORF">BJY01DRAFT_250564</name>
</gene>
<keyword evidence="3" id="KW-1185">Reference proteome</keyword>
<dbReference type="PANTHER" id="PTHR37540:SF5">
    <property type="entry name" value="TRANSCRIPTION FACTOR DOMAIN-CONTAINING PROTEIN"/>
    <property type="match status" value="1"/>
</dbReference>
<evidence type="ECO:0008006" key="4">
    <source>
        <dbReference type="Google" id="ProtNLM"/>
    </source>
</evidence>
<organism evidence="2 3">
    <name type="scientific">Aspergillus pseudoustus</name>
    <dbReference type="NCBI Taxonomy" id="1810923"/>
    <lineage>
        <taxon>Eukaryota</taxon>
        <taxon>Fungi</taxon>
        <taxon>Dikarya</taxon>
        <taxon>Ascomycota</taxon>
        <taxon>Pezizomycotina</taxon>
        <taxon>Eurotiomycetes</taxon>
        <taxon>Eurotiomycetidae</taxon>
        <taxon>Eurotiales</taxon>
        <taxon>Aspergillaceae</taxon>
        <taxon>Aspergillus</taxon>
        <taxon>Aspergillus subgen. Nidulantes</taxon>
    </lineage>
</organism>
<accession>A0ABR4JGT0</accession>
<dbReference type="PANTHER" id="PTHR37540">
    <property type="entry name" value="TRANSCRIPTION FACTOR (ACR-2), PUTATIVE-RELATED-RELATED"/>
    <property type="match status" value="1"/>
</dbReference>
<comment type="caution">
    <text evidence="2">The sequence shown here is derived from an EMBL/GenBank/DDBJ whole genome shotgun (WGS) entry which is preliminary data.</text>
</comment>
<evidence type="ECO:0000313" key="2">
    <source>
        <dbReference type="EMBL" id="KAL2839251.1"/>
    </source>
</evidence>
<feature type="region of interest" description="Disordered" evidence="1">
    <location>
        <begin position="85"/>
        <end position="108"/>
    </location>
</feature>
<name>A0ABR4JGT0_9EURO</name>
<evidence type="ECO:0000313" key="3">
    <source>
        <dbReference type="Proteomes" id="UP001610446"/>
    </source>
</evidence>
<protein>
    <recommendedName>
        <fullName evidence="4">Fungal-specific transcription factor domain-containing protein</fullName>
    </recommendedName>
</protein>
<reference evidence="2 3" key="1">
    <citation type="submission" date="2024-07" db="EMBL/GenBank/DDBJ databases">
        <title>Section-level genome sequencing and comparative genomics of Aspergillus sections Usti and Cavernicolus.</title>
        <authorList>
            <consortium name="Lawrence Berkeley National Laboratory"/>
            <person name="Nybo J.L."/>
            <person name="Vesth T.C."/>
            <person name="Theobald S."/>
            <person name="Frisvad J.C."/>
            <person name="Larsen T.O."/>
            <person name="Kjaerboelling I."/>
            <person name="Rothschild-Mancinelli K."/>
            <person name="Lyhne E.K."/>
            <person name="Kogle M.E."/>
            <person name="Barry K."/>
            <person name="Clum A."/>
            <person name="Na H."/>
            <person name="Ledsgaard L."/>
            <person name="Lin J."/>
            <person name="Lipzen A."/>
            <person name="Kuo A."/>
            <person name="Riley R."/>
            <person name="Mondo S."/>
            <person name="Labutti K."/>
            <person name="Haridas S."/>
            <person name="Pangalinan J."/>
            <person name="Salamov A.A."/>
            <person name="Simmons B.A."/>
            <person name="Magnuson J.K."/>
            <person name="Chen J."/>
            <person name="Drula E."/>
            <person name="Henrissat B."/>
            <person name="Wiebenga A."/>
            <person name="Lubbers R.J."/>
            <person name="Gomes A.C."/>
            <person name="Makela M.R."/>
            <person name="Stajich J."/>
            <person name="Grigoriev I.V."/>
            <person name="Mortensen U.H."/>
            <person name="De Vries R.P."/>
            <person name="Baker S.E."/>
            <person name="Andersen M.R."/>
        </authorList>
    </citation>
    <scope>NUCLEOTIDE SEQUENCE [LARGE SCALE GENOMIC DNA]</scope>
    <source>
        <strain evidence="2 3">CBS 123904</strain>
    </source>
</reference>
<dbReference type="EMBL" id="JBFXLU010000135">
    <property type="protein sequence ID" value="KAL2839251.1"/>
    <property type="molecule type" value="Genomic_DNA"/>
</dbReference>
<proteinExistence type="predicted"/>
<evidence type="ECO:0000256" key="1">
    <source>
        <dbReference type="SAM" id="MobiDB-lite"/>
    </source>
</evidence>
<dbReference type="Proteomes" id="UP001610446">
    <property type="component" value="Unassembled WGS sequence"/>
</dbReference>
<feature type="compositionally biased region" description="Low complexity" evidence="1">
    <location>
        <begin position="85"/>
        <end position="102"/>
    </location>
</feature>
<sequence>MPRKAGENPPSRYQFVGGATLKGRTAGIRSTMIRRAVSESRAKRRRDAGEEIQSLLRQSTNDNLICACHAGRAYQLKLEAPALSSAASPSSPSQSSGQEEGGCFFRPIQPSPGQATTGMLPSALCQICGGRIPGLMLGPLPQSSPSHPSLLHTFQAGNLDPLLPYSDDANLTGIDVQGILSMAGAQIWPSMRPLDYSANCYRGWIFTFEDKLKLYIVLWSTCYHRDMLRLTHVPPPAGGQQQRQREGEIDSKEQLHLRALTIRRLREEINNIERVTSPDGLVMAILFLAVNISHRTGLARDKSPFSPPFTGLHTLDIYGSRQYDAMHWGIVHNIIRRFGGVASLKAFAIAWHVSIGDLMHAVNTLQKPIYPPLGLHGQVLNLPPPLALFQVQGLAGGQTAGLGFQVLGACISPPIRQNAINVFVEIGQYSRVIQHYDTYPCTHAVLDLLGDSRNLVHHRLFSLPNEDDDDRNLDNTAVDESCGRTYSLEEIQRTRAVYLLVRQSLILYTIHVTYPIPRSAGLREHLLHTITPLFKPLIDRAPPLEPLLLWCLVVVVICSGETAPGQLLEYVVSLCAKLKIQSRESLLGVLRSFAWVECAVPDAAPFWSLVGNHVFVQRRRFR</sequence>